<reference evidence="2 3" key="1">
    <citation type="submission" date="2020-06" db="EMBL/GenBank/DDBJ databases">
        <title>Genome sequence of 2 isolates from Red Sea Mangroves.</title>
        <authorList>
            <person name="Sefrji F."/>
            <person name="Michoud G."/>
            <person name="Merlino G."/>
            <person name="Daffonchio D."/>
        </authorList>
    </citation>
    <scope>NUCLEOTIDE SEQUENCE [LARGE SCALE GENOMIC DNA]</scope>
    <source>
        <strain evidence="2 3">R1DC25</strain>
    </source>
</reference>
<keyword evidence="3" id="KW-1185">Reference proteome</keyword>
<accession>A0A7S8C3H3</accession>
<gene>
    <name evidence="2" type="ORF">HW532_08190</name>
</gene>
<feature type="region of interest" description="Disordered" evidence="1">
    <location>
        <begin position="69"/>
        <end position="92"/>
    </location>
</feature>
<dbReference type="Gene3D" id="1.10.287.130">
    <property type="match status" value="1"/>
</dbReference>
<organism evidence="2 3">
    <name type="scientific">Kaustia mangrovi</name>
    <dbReference type="NCBI Taxonomy" id="2593653"/>
    <lineage>
        <taxon>Bacteria</taxon>
        <taxon>Pseudomonadati</taxon>
        <taxon>Pseudomonadota</taxon>
        <taxon>Alphaproteobacteria</taxon>
        <taxon>Hyphomicrobiales</taxon>
        <taxon>Parvibaculaceae</taxon>
        <taxon>Kaustia</taxon>
    </lineage>
</organism>
<evidence type="ECO:0000256" key="1">
    <source>
        <dbReference type="SAM" id="MobiDB-lite"/>
    </source>
</evidence>
<proteinExistence type="predicted"/>
<sequence>MKPLRPVLHELANSLQAADCYLEVLRHELRNSDNPADRAYLEAIVRQVRAAKQGLHRLRDRIDRDDAEIVDRPDDAGDDMALLRPRKGHGGS</sequence>
<name>A0A7S8C3H3_9HYPH</name>
<dbReference type="Proteomes" id="UP000593594">
    <property type="component" value="Chromosome"/>
</dbReference>
<evidence type="ECO:0000313" key="2">
    <source>
        <dbReference type="EMBL" id="QPC42681.1"/>
    </source>
</evidence>
<dbReference type="KEGG" id="kmn:HW532_08190"/>
<evidence type="ECO:0000313" key="3">
    <source>
        <dbReference type="Proteomes" id="UP000593594"/>
    </source>
</evidence>
<protein>
    <submittedName>
        <fullName evidence="2">Uncharacterized protein</fullName>
    </submittedName>
</protein>
<dbReference type="AlphaFoldDB" id="A0A7S8C3H3"/>
<dbReference type="RefSeq" id="WP_213163918.1">
    <property type="nucleotide sequence ID" value="NZ_CP058214.1"/>
</dbReference>
<dbReference type="EMBL" id="CP058214">
    <property type="protein sequence ID" value="QPC42681.1"/>
    <property type="molecule type" value="Genomic_DNA"/>
</dbReference>